<comment type="subcellular location">
    <subcellularLocation>
        <location evidence="1">Plastid</location>
        <location evidence="1">Chloroplast</location>
    </subcellularLocation>
</comment>
<keyword evidence="2" id="KW-0542">Nucleomorph</keyword>
<dbReference type="InterPro" id="IPR027417">
    <property type="entry name" value="P-loop_NTPase"/>
</dbReference>
<dbReference type="AlphaFoldDB" id="J7G585"/>
<evidence type="ECO:0000313" key="3">
    <source>
        <dbReference type="Proteomes" id="UP000243348"/>
    </source>
</evidence>
<proteinExistence type="predicted"/>
<reference evidence="2 3" key="1">
    <citation type="journal article" date="2012" name="Genome Biol. Evol.">
        <title>Nucleomorph genome sequence of the cryptophyte alga Chroomonas mesostigmatica CCMP1168 reveals lineage-specific gene loss and genome complexity.</title>
        <authorList>
            <person name="Moore C.E."/>
            <person name="Curtis B."/>
            <person name="Mills T."/>
            <person name="Tanifuji G."/>
            <person name="Archibald J.M."/>
        </authorList>
    </citation>
    <scope>NUCLEOTIDE SEQUENCE [LARGE SCALE GENOMIC DNA]</scope>
    <source>
        <strain evidence="2 3">CCMP1168</strain>
    </source>
</reference>
<protein>
    <submittedName>
        <fullName evidence="2">Uncharacterized protein</fullName>
    </submittedName>
</protein>
<sequence>MKSIFSFLSYLICKKTQKLGNSIKIGWSSKVFFFYKIFDSSFFLNDIGILNPNKKLLSRNWKEMKIGQEIFFLIRDFTQYLHPTNFQIVAIPLAFFRFSFIAKKSPGMGKTFLLFIWALTISWRKSEIKGFHEARVKNLFFISDSVEFSKQLRNFFFKTSFSLKYNFFSPQNKSKYVKKKLQIKIFHFKNFFFFIKRKINQLFKIKYLSIEWRTDLYPNFYFRKLKALLCYLKTFTNQTIFFSEKKLFGKISIPKEVKRIASFIEFKNKILNLYFHQKFEIFKTSYDKLSRLIDILKKKNQGLVIFLKSSTRCVFLSNLIMIFFKKHFNFNKKKIVEKKKKILFSQDGVLLCSDYSLLIKFNYLFNLTLIFDFPKSTDFFRKKNSFFEKKTKLPIIISFFLYSEKFVLLKILKNLNFK</sequence>
<evidence type="ECO:0000313" key="2">
    <source>
        <dbReference type="EMBL" id="AFP65241.1"/>
    </source>
</evidence>
<accession>J7G585</accession>
<dbReference type="GO" id="GO:0009507">
    <property type="term" value="C:chloroplast"/>
    <property type="evidence" value="ECO:0007669"/>
    <property type="project" value="UniProtKB-SubCell"/>
</dbReference>
<dbReference type="SUPFAM" id="SSF52540">
    <property type="entry name" value="P-loop containing nucleoside triphosphate hydrolases"/>
    <property type="match status" value="1"/>
</dbReference>
<gene>
    <name evidence="2" type="ORF">CMESO_38</name>
</gene>
<organism evidence="2 3">
    <name type="scientific">Chroomonas mesostigmatica CCMP1168</name>
    <dbReference type="NCBI Taxonomy" id="1195612"/>
    <lineage>
        <taxon>Eukaryota</taxon>
        <taxon>Cryptophyceae</taxon>
        <taxon>Pyrenomonadales</taxon>
        <taxon>Chroomonadaceae</taxon>
        <taxon>Chroomonas</taxon>
    </lineage>
</organism>
<dbReference type="EMBL" id="CP003680">
    <property type="protein sequence ID" value="AFP65241.1"/>
    <property type="molecule type" value="Genomic_DNA"/>
</dbReference>
<geneLocation type="nucleomorph" evidence="2"/>
<dbReference type="Proteomes" id="UP000243348">
    <property type="component" value="Nucleomorph 1"/>
</dbReference>
<name>J7G585_9CRYP</name>
<evidence type="ECO:0000256" key="1">
    <source>
        <dbReference type="ARBA" id="ARBA00004229"/>
    </source>
</evidence>